<protein>
    <submittedName>
        <fullName evidence="1">Uncharacterized protein</fullName>
    </submittedName>
</protein>
<sequence length="135" mass="15305">MDAIVQEFLLSTFSPCSGSRIAMETVFYNKVLSQLQWVGCTDQQHFQNSHYLRTKHIKTSFPSLALARCWDCSSHNPLPIVMMAGVEGSWESQHLEHQPEEGYLRESLSLKAMPKTILVPHLFIYIDQHLGGGAE</sequence>
<dbReference type="Proteomes" id="UP001178461">
    <property type="component" value="Chromosome 6"/>
</dbReference>
<reference evidence="1" key="1">
    <citation type="submission" date="2022-12" db="EMBL/GenBank/DDBJ databases">
        <authorList>
            <person name="Alioto T."/>
            <person name="Alioto T."/>
            <person name="Gomez Garrido J."/>
        </authorList>
    </citation>
    <scope>NUCLEOTIDE SEQUENCE</scope>
</reference>
<accession>A0AA35KGL2</accession>
<proteinExistence type="predicted"/>
<dbReference type="EMBL" id="OX395131">
    <property type="protein sequence ID" value="CAI5777962.1"/>
    <property type="molecule type" value="Genomic_DNA"/>
</dbReference>
<name>A0AA35KGL2_9SAUR</name>
<evidence type="ECO:0000313" key="1">
    <source>
        <dbReference type="EMBL" id="CAI5777962.1"/>
    </source>
</evidence>
<organism evidence="1 2">
    <name type="scientific">Podarcis lilfordi</name>
    <name type="common">Lilford's wall lizard</name>
    <dbReference type="NCBI Taxonomy" id="74358"/>
    <lineage>
        <taxon>Eukaryota</taxon>
        <taxon>Metazoa</taxon>
        <taxon>Chordata</taxon>
        <taxon>Craniata</taxon>
        <taxon>Vertebrata</taxon>
        <taxon>Euteleostomi</taxon>
        <taxon>Lepidosauria</taxon>
        <taxon>Squamata</taxon>
        <taxon>Bifurcata</taxon>
        <taxon>Unidentata</taxon>
        <taxon>Episquamata</taxon>
        <taxon>Laterata</taxon>
        <taxon>Lacertibaenia</taxon>
        <taxon>Lacertidae</taxon>
        <taxon>Podarcis</taxon>
    </lineage>
</organism>
<evidence type="ECO:0000313" key="2">
    <source>
        <dbReference type="Proteomes" id="UP001178461"/>
    </source>
</evidence>
<gene>
    <name evidence="1" type="ORF">PODLI_1B022420</name>
</gene>
<keyword evidence="2" id="KW-1185">Reference proteome</keyword>
<dbReference type="AlphaFoldDB" id="A0AA35KGL2"/>